<accession>A0A2S4L203</accession>
<feature type="compositionally biased region" description="Low complexity" evidence="1">
    <location>
        <begin position="210"/>
        <end position="222"/>
    </location>
</feature>
<evidence type="ECO:0000256" key="2">
    <source>
        <dbReference type="SAM" id="Phobius"/>
    </source>
</evidence>
<keyword evidence="2" id="KW-0812">Transmembrane</keyword>
<sequence length="698" mass="72512">MSNLPEGAFLTSINCRECTVGPRCSVITINHNATRPACATSASTFNIQVDQRPSSSATSTASAPSTGVAEELTSMRVAEDVPTSTSANTTPKPAAPSSSVATAVPSRSATSTRRSDAAASFASSSSHTSTTPVTLTASLPAPPFTASVSSAAVSTSEAAARAPATTQQQKQPTSTTQRVQAPSIEATQGQEPKESLSNPVSAQPVSAESAAPATLPPAQLTPGTNPDSQNGSPARDPAPIPTGAASSSPRIGDGTPPTRTTLETSASAATSETLAAGTSAVSSITTIELCTTALGDPFAKNHSQDGKPVGERPGGSGNSENDPQDVSPAADNSSQSSHGLSTARIVGVAVGGVAALSLILLLLWLWRRRVAKKRQGTLPSSFSKTTRKQRDVDANELDGGAAGARTGTSRLAAALGFHGGRSRSPCGATDSPTVIPSRGTSQFLETAAVPWLDTSTATRPVLDVLTVKDRALDWWSRKAVDKDFNARVRVNRGGPPSADMAEKSSTYNIQPEFSARLAISFDDPGRLDPFSDAQATSSSAVYSTSQPTNAKPSNPFADPSTTQPRRHSRNQSQTVSVTYAPAIPPRTRGRSLSATVRASQYPPPAMASRPHSIHRDSLQSVEFFVDRRNKVRSDPFDLELESRMMPGATAVAQMPRRTAASPTHGPHTRPGSLRSSRYTSGVSTSDWSEAGADRGPRL</sequence>
<feature type="compositionally biased region" description="Polar residues" evidence="1">
    <location>
        <begin position="223"/>
        <end position="232"/>
    </location>
</feature>
<feature type="region of interest" description="Disordered" evidence="1">
    <location>
        <begin position="528"/>
        <end position="613"/>
    </location>
</feature>
<feature type="compositionally biased region" description="Low complexity" evidence="1">
    <location>
        <begin position="82"/>
        <end position="134"/>
    </location>
</feature>
<feature type="compositionally biased region" description="Polar residues" evidence="1">
    <location>
        <begin position="185"/>
        <end position="206"/>
    </location>
</feature>
<feature type="compositionally biased region" description="Low complexity" evidence="1">
    <location>
        <begin position="260"/>
        <end position="278"/>
    </location>
</feature>
<proteinExistence type="predicted"/>
<keyword evidence="2" id="KW-1133">Transmembrane helix</keyword>
<dbReference type="AlphaFoldDB" id="A0A2S4L203"/>
<name>A0A2S4L203_9HYPO</name>
<feature type="region of interest" description="Disordered" evidence="1">
    <location>
        <begin position="50"/>
        <end position="134"/>
    </location>
</feature>
<feature type="compositionally biased region" description="Polar residues" evidence="1">
    <location>
        <begin position="533"/>
        <end position="552"/>
    </location>
</feature>
<feature type="compositionally biased region" description="Polar residues" evidence="1">
    <location>
        <begin position="673"/>
        <end position="687"/>
    </location>
</feature>
<feature type="transmembrane region" description="Helical" evidence="2">
    <location>
        <begin position="345"/>
        <end position="366"/>
    </location>
</feature>
<feature type="compositionally biased region" description="Low complexity" evidence="1">
    <location>
        <begin position="53"/>
        <end position="66"/>
    </location>
</feature>
<feature type="compositionally biased region" description="Low complexity" evidence="1">
    <location>
        <begin position="157"/>
        <end position="177"/>
    </location>
</feature>
<keyword evidence="2" id="KW-0472">Membrane</keyword>
<dbReference type="OrthoDB" id="5240840at2759"/>
<comment type="caution">
    <text evidence="3">The sequence shown here is derived from an EMBL/GenBank/DDBJ whole genome shotgun (WGS) entry which is preliminary data.</text>
</comment>
<evidence type="ECO:0000256" key="1">
    <source>
        <dbReference type="SAM" id="MobiDB-lite"/>
    </source>
</evidence>
<organism evidence="3 4">
    <name type="scientific">Tolypocladium paradoxum</name>
    <dbReference type="NCBI Taxonomy" id="94208"/>
    <lineage>
        <taxon>Eukaryota</taxon>
        <taxon>Fungi</taxon>
        <taxon>Dikarya</taxon>
        <taxon>Ascomycota</taxon>
        <taxon>Pezizomycotina</taxon>
        <taxon>Sordariomycetes</taxon>
        <taxon>Hypocreomycetidae</taxon>
        <taxon>Hypocreales</taxon>
        <taxon>Ophiocordycipitaceae</taxon>
        <taxon>Tolypocladium</taxon>
    </lineage>
</organism>
<keyword evidence="4" id="KW-1185">Reference proteome</keyword>
<protein>
    <submittedName>
        <fullName evidence="3">Uncharacterized protein</fullName>
    </submittedName>
</protein>
<evidence type="ECO:0000313" key="4">
    <source>
        <dbReference type="Proteomes" id="UP000237481"/>
    </source>
</evidence>
<dbReference type="EMBL" id="PKSG01000316">
    <property type="protein sequence ID" value="POR36460.1"/>
    <property type="molecule type" value="Genomic_DNA"/>
</dbReference>
<feature type="region of interest" description="Disordered" evidence="1">
    <location>
        <begin position="157"/>
        <end position="278"/>
    </location>
</feature>
<feature type="region of interest" description="Disordered" evidence="1">
    <location>
        <begin position="651"/>
        <end position="698"/>
    </location>
</feature>
<evidence type="ECO:0000313" key="3">
    <source>
        <dbReference type="EMBL" id="POR36460.1"/>
    </source>
</evidence>
<dbReference type="Proteomes" id="UP000237481">
    <property type="component" value="Unassembled WGS sequence"/>
</dbReference>
<feature type="region of interest" description="Disordered" evidence="1">
    <location>
        <begin position="297"/>
        <end position="337"/>
    </location>
</feature>
<gene>
    <name evidence="3" type="ORF">TPAR_03334</name>
</gene>
<reference evidence="3 4" key="1">
    <citation type="submission" date="2018-01" db="EMBL/GenBank/DDBJ databases">
        <title>Harnessing the power of phylogenomics to disentangle the directionality and signatures of interkingdom host jumping in the parasitic fungal genus Tolypocladium.</title>
        <authorList>
            <person name="Quandt C.A."/>
            <person name="Patterson W."/>
            <person name="Spatafora J.W."/>
        </authorList>
    </citation>
    <scope>NUCLEOTIDE SEQUENCE [LARGE SCALE GENOMIC DNA]</scope>
    <source>
        <strain evidence="3 4">NRBC 100945</strain>
    </source>
</reference>
<dbReference type="STRING" id="94208.A0A2S4L203"/>